<comment type="caution">
    <text evidence="1">The sequence shown here is derived from an EMBL/GenBank/DDBJ whole genome shotgun (WGS) entry which is preliminary data.</text>
</comment>
<evidence type="ECO:0000313" key="2">
    <source>
        <dbReference type="Proteomes" id="UP000034680"/>
    </source>
</evidence>
<sequence length="178" mass="20359">MHIALDISWAMCFCIMAGDRARNLYYDLVHGRRECDFVVLDLQLDVTGEEAASTGLFDDLKANDSVLIPIEDTRQMSRLFDAQANFNTVDLLKKWDNFTQFRKPTNFNEFIRHWKRLAAREMRNVQKGLDFLTGVDVGRQGKDAGELQEQAARARAIRAEHPKLRPVIMVSRGAESSL</sequence>
<protein>
    <submittedName>
        <fullName evidence="1">Uncharacterized protein</fullName>
    </submittedName>
</protein>
<organism evidence="1 2">
    <name type="scientific">Diaporthe ampelina</name>
    <dbReference type="NCBI Taxonomy" id="1214573"/>
    <lineage>
        <taxon>Eukaryota</taxon>
        <taxon>Fungi</taxon>
        <taxon>Dikarya</taxon>
        <taxon>Ascomycota</taxon>
        <taxon>Pezizomycotina</taxon>
        <taxon>Sordariomycetes</taxon>
        <taxon>Sordariomycetidae</taxon>
        <taxon>Diaporthales</taxon>
        <taxon>Diaporthaceae</taxon>
        <taxon>Diaporthe</taxon>
    </lineage>
</organism>
<dbReference type="OrthoDB" id="5237683at2759"/>
<dbReference type="EMBL" id="LCUC01000752">
    <property type="protein sequence ID" value="KKY29485.1"/>
    <property type="molecule type" value="Genomic_DNA"/>
</dbReference>
<proteinExistence type="predicted"/>
<dbReference type="AlphaFoldDB" id="A0A0G2HMJ7"/>
<reference evidence="1 2" key="1">
    <citation type="submission" date="2015-05" db="EMBL/GenBank/DDBJ databases">
        <title>Distinctive expansion of gene families associated with plant cell wall degradation and secondary metabolism in the genomes of grapevine trunk pathogens.</title>
        <authorList>
            <person name="Lawrence D.P."/>
            <person name="Travadon R."/>
            <person name="Rolshausen P.E."/>
            <person name="Baumgartner K."/>
        </authorList>
    </citation>
    <scope>NUCLEOTIDE SEQUENCE [LARGE SCALE GENOMIC DNA]</scope>
    <source>
        <strain evidence="1">DA912</strain>
    </source>
</reference>
<gene>
    <name evidence="1" type="ORF">UCDDA912_g10600</name>
</gene>
<dbReference type="Proteomes" id="UP000034680">
    <property type="component" value="Unassembled WGS sequence"/>
</dbReference>
<evidence type="ECO:0000313" key="1">
    <source>
        <dbReference type="EMBL" id="KKY29485.1"/>
    </source>
</evidence>
<reference evidence="1 2" key="2">
    <citation type="submission" date="2015-05" db="EMBL/GenBank/DDBJ databases">
        <authorList>
            <person name="Morales-Cruz A."/>
            <person name="Amrine K.C."/>
            <person name="Cantu D."/>
        </authorList>
    </citation>
    <scope>NUCLEOTIDE SEQUENCE [LARGE SCALE GENOMIC DNA]</scope>
    <source>
        <strain evidence="1">DA912</strain>
    </source>
</reference>
<name>A0A0G2HMJ7_9PEZI</name>
<keyword evidence="2" id="KW-1185">Reference proteome</keyword>
<dbReference type="STRING" id="1214573.A0A0G2HMJ7"/>
<accession>A0A0G2HMJ7</accession>